<dbReference type="Proteomes" id="UP000054107">
    <property type="component" value="Unassembled WGS sequence"/>
</dbReference>
<reference evidence="2 3" key="1">
    <citation type="submission" date="2014-09" db="EMBL/GenBank/DDBJ databases">
        <authorList>
            <person name="Ellenberger Sabrina"/>
        </authorList>
    </citation>
    <scope>NUCLEOTIDE SEQUENCE [LARGE SCALE GENOMIC DNA]</scope>
    <source>
        <strain evidence="2 3">CBS 412.66</strain>
    </source>
</reference>
<evidence type="ECO:0000313" key="3">
    <source>
        <dbReference type="Proteomes" id="UP000054107"/>
    </source>
</evidence>
<organism evidence="2 3">
    <name type="scientific">Parasitella parasitica</name>
    <dbReference type="NCBI Taxonomy" id="35722"/>
    <lineage>
        <taxon>Eukaryota</taxon>
        <taxon>Fungi</taxon>
        <taxon>Fungi incertae sedis</taxon>
        <taxon>Mucoromycota</taxon>
        <taxon>Mucoromycotina</taxon>
        <taxon>Mucoromycetes</taxon>
        <taxon>Mucorales</taxon>
        <taxon>Mucorineae</taxon>
        <taxon>Mucoraceae</taxon>
        <taxon>Parasitella</taxon>
    </lineage>
</organism>
<keyword evidence="3" id="KW-1185">Reference proteome</keyword>
<gene>
    <name evidence="2" type="primary">PARPA_13927.1 scaffold 47512</name>
</gene>
<proteinExistence type="predicted"/>
<name>A0A0B7NLX0_9FUNG</name>
<evidence type="ECO:0000256" key="1">
    <source>
        <dbReference type="SAM" id="MobiDB-lite"/>
    </source>
</evidence>
<accession>A0A0B7NLX0</accession>
<dbReference type="AlphaFoldDB" id="A0A0B7NLX0"/>
<feature type="region of interest" description="Disordered" evidence="1">
    <location>
        <begin position="107"/>
        <end position="139"/>
    </location>
</feature>
<sequence length="139" mass="16022">MPWRGKPLDMTRFAVGQEAYRYIEQKGVTTRTPDQIQAKIYELDREYNKAALALEFKSGEEDYETKSLIERQEEICPRFKDADKYYQGRGTPAPCINSSLDNRFVANKETDHPQDQANTVQDTAKSQSSGFKRSEKNCI</sequence>
<feature type="compositionally biased region" description="Polar residues" evidence="1">
    <location>
        <begin position="115"/>
        <end position="131"/>
    </location>
</feature>
<protein>
    <submittedName>
        <fullName evidence="2">Uncharacterized protein</fullName>
    </submittedName>
</protein>
<evidence type="ECO:0000313" key="2">
    <source>
        <dbReference type="EMBL" id="CEP19611.1"/>
    </source>
</evidence>
<dbReference type="EMBL" id="LN734064">
    <property type="protein sequence ID" value="CEP19611.1"/>
    <property type="molecule type" value="Genomic_DNA"/>
</dbReference>